<evidence type="ECO:0000313" key="2">
    <source>
        <dbReference type="Proteomes" id="UP000280792"/>
    </source>
</evidence>
<sequence>MNKQPLSLEGATLPFWRYCSGEQQVIEFDSTGCECPLPMMNAMAGLERIARTGETLVMINGFEPQGLYERVRGCFAWRVEALDERRVMVVFTACDGCESHDFSDRYCKGG</sequence>
<reference evidence="1 2" key="1">
    <citation type="submission" date="2018-08" db="EMBL/GenBank/DDBJ databases">
        <authorList>
            <person name="Khan S.A."/>
        </authorList>
    </citation>
    <scope>NUCLEOTIDE SEQUENCE [LARGE SCALE GENOMIC DNA]</scope>
    <source>
        <strain evidence="1 2">GTF-13</strain>
    </source>
</reference>
<dbReference type="AlphaFoldDB" id="A0A3P3VJY1"/>
<keyword evidence="2" id="KW-1185">Reference proteome</keyword>
<accession>A0A3P3VJY1</accession>
<dbReference type="RefSeq" id="WP_125017303.1">
    <property type="nucleotide sequence ID" value="NZ_QWEZ01000002.1"/>
</dbReference>
<gene>
    <name evidence="1" type="ORF">D0544_14355</name>
</gene>
<protein>
    <recommendedName>
        <fullName evidence="3">Sulfurtransferase TusA family protein</fullName>
    </recommendedName>
</protein>
<evidence type="ECO:0008006" key="3">
    <source>
        <dbReference type="Google" id="ProtNLM"/>
    </source>
</evidence>
<evidence type="ECO:0000313" key="1">
    <source>
        <dbReference type="EMBL" id="RRJ83022.1"/>
    </source>
</evidence>
<reference evidence="1 2" key="2">
    <citation type="submission" date="2018-12" db="EMBL/GenBank/DDBJ databases">
        <title>Simiduia agarivorans gen. nov., sp. nov., a marine, agarolytic bacterium isolated from shallow coastal water from Keelung, Taiwan.</title>
        <authorList>
            <person name="Shieh W.Y."/>
        </authorList>
    </citation>
    <scope>NUCLEOTIDE SEQUENCE [LARGE SCALE GENOMIC DNA]</scope>
    <source>
        <strain evidence="1 2">GTF-13</strain>
    </source>
</reference>
<comment type="caution">
    <text evidence="1">The sequence shown here is derived from an EMBL/GenBank/DDBJ whole genome shotgun (WGS) entry which is preliminary data.</text>
</comment>
<organism evidence="1 2">
    <name type="scientific">Aestuariirhabdus litorea</name>
    <dbReference type="NCBI Taxonomy" id="2528527"/>
    <lineage>
        <taxon>Bacteria</taxon>
        <taxon>Pseudomonadati</taxon>
        <taxon>Pseudomonadota</taxon>
        <taxon>Gammaproteobacteria</taxon>
        <taxon>Oceanospirillales</taxon>
        <taxon>Aestuariirhabdaceae</taxon>
        <taxon>Aestuariirhabdus</taxon>
    </lineage>
</organism>
<proteinExistence type="predicted"/>
<dbReference type="Proteomes" id="UP000280792">
    <property type="component" value="Unassembled WGS sequence"/>
</dbReference>
<dbReference type="EMBL" id="QWEZ01000002">
    <property type="protein sequence ID" value="RRJ83022.1"/>
    <property type="molecule type" value="Genomic_DNA"/>
</dbReference>
<name>A0A3P3VJY1_9GAMM</name>